<evidence type="ECO:0000313" key="1">
    <source>
        <dbReference type="EMBL" id="KAF5181960.1"/>
    </source>
</evidence>
<evidence type="ECO:0000313" key="2">
    <source>
        <dbReference type="Proteomes" id="UP000554482"/>
    </source>
</evidence>
<dbReference type="Proteomes" id="UP000554482">
    <property type="component" value="Unassembled WGS sequence"/>
</dbReference>
<dbReference type="AlphaFoldDB" id="A0A7J6VCL1"/>
<name>A0A7J6VCL1_THATH</name>
<keyword evidence="2" id="KW-1185">Reference proteome</keyword>
<dbReference type="EMBL" id="JABWDY010035484">
    <property type="protein sequence ID" value="KAF5181960.1"/>
    <property type="molecule type" value="Genomic_DNA"/>
</dbReference>
<proteinExistence type="predicted"/>
<protein>
    <submittedName>
        <fullName evidence="1">Uncharacterized protein</fullName>
    </submittedName>
</protein>
<comment type="caution">
    <text evidence="1">The sequence shown here is derived from an EMBL/GenBank/DDBJ whole genome shotgun (WGS) entry which is preliminary data.</text>
</comment>
<organism evidence="1 2">
    <name type="scientific">Thalictrum thalictroides</name>
    <name type="common">Rue-anemone</name>
    <name type="synonym">Anemone thalictroides</name>
    <dbReference type="NCBI Taxonomy" id="46969"/>
    <lineage>
        <taxon>Eukaryota</taxon>
        <taxon>Viridiplantae</taxon>
        <taxon>Streptophyta</taxon>
        <taxon>Embryophyta</taxon>
        <taxon>Tracheophyta</taxon>
        <taxon>Spermatophyta</taxon>
        <taxon>Magnoliopsida</taxon>
        <taxon>Ranunculales</taxon>
        <taxon>Ranunculaceae</taxon>
        <taxon>Thalictroideae</taxon>
        <taxon>Thalictrum</taxon>
    </lineage>
</organism>
<dbReference type="OrthoDB" id="1906820at2759"/>
<accession>A0A7J6VCL1</accession>
<reference evidence="1 2" key="1">
    <citation type="submission" date="2020-06" db="EMBL/GenBank/DDBJ databases">
        <title>Transcriptomic and genomic resources for Thalictrum thalictroides and T. hernandezii: Facilitating candidate gene discovery in an emerging model plant lineage.</title>
        <authorList>
            <person name="Arias T."/>
            <person name="Riano-Pachon D.M."/>
            <person name="Di Stilio V.S."/>
        </authorList>
    </citation>
    <scope>NUCLEOTIDE SEQUENCE [LARGE SCALE GENOMIC DNA]</scope>
    <source>
        <strain evidence="2">cv. WT478/WT964</strain>
        <tissue evidence="1">Leaves</tissue>
    </source>
</reference>
<sequence>MTITRQHARPQYKIQASIWIPPKKGHVKINVDIAFRDGTTPIGIGYIIRNYKGNLILAGIIILGNAGIQMRQNVGDSMQ</sequence>
<gene>
    <name evidence="1" type="ORF">FRX31_028453</name>
</gene>